<feature type="non-terminal residue" evidence="1">
    <location>
        <position position="77"/>
    </location>
</feature>
<dbReference type="GO" id="GO:0003676">
    <property type="term" value="F:nucleic acid binding"/>
    <property type="evidence" value="ECO:0007669"/>
    <property type="project" value="InterPro"/>
</dbReference>
<dbReference type="Gene3D" id="3.30.420.10">
    <property type="entry name" value="Ribonuclease H-like superfamily/Ribonuclease H"/>
    <property type="match status" value="1"/>
</dbReference>
<evidence type="ECO:0000313" key="2">
    <source>
        <dbReference type="Proteomes" id="UP000093000"/>
    </source>
</evidence>
<comment type="caution">
    <text evidence="1">The sequence shown here is derived from an EMBL/GenBank/DDBJ whole genome shotgun (WGS) entry which is preliminary data.</text>
</comment>
<dbReference type="AlphaFoldDB" id="A0A1C7MYY0"/>
<reference evidence="1 2" key="1">
    <citation type="submission" date="2016-03" db="EMBL/GenBank/DDBJ databases">
        <title>Choanephora cucurbitarum.</title>
        <authorList>
            <person name="Min B."/>
            <person name="Park H."/>
            <person name="Park J.-H."/>
            <person name="Shin H.-D."/>
            <person name="Choi I.-G."/>
        </authorList>
    </citation>
    <scope>NUCLEOTIDE SEQUENCE [LARGE SCALE GENOMIC DNA]</scope>
    <source>
        <strain evidence="1 2">KUS-F28377</strain>
    </source>
</reference>
<sequence length="77" mass="8565">MWQGLSNGLRRYLGMKQVLFGDHAQELTCKSIPNAILAEGNASMHRSKSAETWKTAHGIAKTEWPDQSLNLSPVENL</sequence>
<dbReference type="InterPro" id="IPR036397">
    <property type="entry name" value="RNaseH_sf"/>
</dbReference>
<protein>
    <recommendedName>
        <fullName evidence="3">Tc1-like transposase DDE domain-containing protein</fullName>
    </recommendedName>
</protein>
<keyword evidence="2" id="KW-1185">Reference proteome</keyword>
<dbReference type="InParanoid" id="A0A1C7MYY0"/>
<evidence type="ECO:0000313" key="1">
    <source>
        <dbReference type="EMBL" id="OBZ80334.1"/>
    </source>
</evidence>
<organism evidence="1 2">
    <name type="scientific">Choanephora cucurbitarum</name>
    <dbReference type="NCBI Taxonomy" id="101091"/>
    <lineage>
        <taxon>Eukaryota</taxon>
        <taxon>Fungi</taxon>
        <taxon>Fungi incertae sedis</taxon>
        <taxon>Mucoromycota</taxon>
        <taxon>Mucoromycotina</taxon>
        <taxon>Mucoromycetes</taxon>
        <taxon>Mucorales</taxon>
        <taxon>Mucorineae</taxon>
        <taxon>Choanephoraceae</taxon>
        <taxon>Choanephoroideae</taxon>
        <taxon>Choanephora</taxon>
    </lineage>
</organism>
<dbReference type="EMBL" id="LUGH01002264">
    <property type="protein sequence ID" value="OBZ80334.1"/>
    <property type="molecule type" value="Genomic_DNA"/>
</dbReference>
<accession>A0A1C7MYY0</accession>
<evidence type="ECO:0008006" key="3">
    <source>
        <dbReference type="Google" id="ProtNLM"/>
    </source>
</evidence>
<dbReference type="OrthoDB" id="5410741at2759"/>
<proteinExistence type="predicted"/>
<name>A0A1C7MYY0_9FUNG</name>
<dbReference type="Proteomes" id="UP000093000">
    <property type="component" value="Unassembled WGS sequence"/>
</dbReference>
<gene>
    <name evidence="1" type="ORF">A0J61_11617</name>
</gene>